<reference evidence="1" key="1">
    <citation type="journal article" date="2014" name="Front. Microbiol.">
        <title>High frequency of phylogenetically diverse reductive dehalogenase-homologous genes in deep subseafloor sedimentary metagenomes.</title>
        <authorList>
            <person name="Kawai M."/>
            <person name="Futagami T."/>
            <person name="Toyoda A."/>
            <person name="Takaki Y."/>
            <person name="Nishi S."/>
            <person name="Hori S."/>
            <person name="Arai W."/>
            <person name="Tsubouchi T."/>
            <person name="Morono Y."/>
            <person name="Uchiyama I."/>
            <person name="Ito T."/>
            <person name="Fujiyama A."/>
            <person name="Inagaki F."/>
            <person name="Takami H."/>
        </authorList>
    </citation>
    <scope>NUCLEOTIDE SEQUENCE</scope>
    <source>
        <strain evidence="1">Expedition CK06-06</strain>
    </source>
</reference>
<dbReference type="EMBL" id="BARW01035907">
    <property type="protein sequence ID" value="GAJ23625.1"/>
    <property type="molecule type" value="Genomic_DNA"/>
</dbReference>
<protein>
    <recommendedName>
        <fullName evidence="2">Phage tail tape measure protein</fullName>
    </recommendedName>
</protein>
<name>X1W2F7_9ZZZZ</name>
<evidence type="ECO:0008006" key="2">
    <source>
        <dbReference type="Google" id="ProtNLM"/>
    </source>
</evidence>
<dbReference type="AlphaFoldDB" id="X1W2F7"/>
<gene>
    <name evidence="1" type="ORF">S12H4_55893</name>
</gene>
<comment type="caution">
    <text evidence="1">The sequence shown here is derived from an EMBL/GenBank/DDBJ whole genome shotgun (WGS) entry which is preliminary data.</text>
</comment>
<organism evidence="1">
    <name type="scientific">marine sediment metagenome</name>
    <dbReference type="NCBI Taxonomy" id="412755"/>
    <lineage>
        <taxon>unclassified sequences</taxon>
        <taxon>metagenomes</taxon>
        <taxon>ecological metagenomes</taxon>
    </lineage>
</organism>
<sequence length="162" mass="17099">MGTVAISKDKALKDIKAVQDQAQKASTAMGKSFTKFSGYVEKHSTQIKKAGKYLTVFGGIATAAFALSVKSAANFEEQLANVSTMLDESAMKILPEYRRELQSLSVEFGESTETLSKGLYDILSASIPPAEALSVLEVSAKAAAAGITDTGVAADAIYLDHL</sequence>
<evidence type="ECO:0000313" key="1">
    <source>
        <dbReference type="EMBL" id="GAJ23625.1"/>
    </source>
</evidence>
<accession>X1W2F7</accession>
<proteinExistence type="predicted"/>